<dbReference type="Proteomes" id="UP001595961">
    <property type="component" value="Unassembled WGS sequence"/>
</dbReference>
<dbReference type="RefSeq" id="WP_266151140.1">
    <property type="nucleotide sequence ID" value="NZ_CP064028.1"/>
</dbReference>
<evidence type="ECO:0000313" key="2">
    <source>
        <dbReference type="Proteomes" id="UP001595961"/>
    </source>
</evidence>
<reference evidence="2" key="1">
    <citation type="journal article" date="2019" name="Int. J. Syst. Evol. Microbiol.">
        <title>The Global Catalogue of Microorganisms (GCM) 10K type strain sequencing project: providing services to taxonomists for standard genome sequencing and annotation.</title>
        <authorList>
            <consortium name="The Broad Institute Genomics Platform"/>
            <consortium name="The Broad Institute Genome Sequencing Center for Infectious Disease"/>
            <person name="Wu L."/>
            <person name="Ma J."/>
        </authorList>
    </citation>
    <scope>NUCLEOTIDE SEQUENCE [LARGE SCALE GENOMIC DNA]</scope>
    <source>
        <strain evidence="2">CCM 4481</strain>
    </source>
</reference>
<keyword evidence="2" id="KW-1185">Reference proteome</keyword>
<evidence type="ECO:0000313" key="1">
    <source>
        <dbReference type="EMBL" id="MFC4526395.1"/>
    </source>
</evidence>
<name>A0ABV9C0Z7_9GAMM</name>
<organism evidence="1 2">
    <name type="scientific">Dyella halodurans</name>
    <dbReference type="NCBI Taxonomy" id="1920171"/>
    <lineage>
        <taxon>Bacteria</taxon>
        <taxon>Pseudomonadati</taxon>
        <taxon>Pseudomonadota</taxon>
        <taxon>Gammaproteobacteria</taxon>
        <taxon>Lysobacterales</taxon>
        <taxon>Rhodanobacteraceae</taxon>
        <taxon>Dyella</taxon>
    </lineage>
</organism>
<comment type="caution">
    <text evidence="1">The sequence shown here is derived from an EMBL/GenBank/DDBJ whole genome shotgun (WGS) entry which is preliminary data.</text>
</comment>
<sequence>MTDETEDARDAEPLVLGDGDCMLADGPEFYELTKSVAAKFIDGCLYVLERDTLKWVDVETIIKPAAKVRAIRGSTDGAK</sequence>
<protein>
    <submittedName>
        <fullName evidence="1">Uncharacterized protein</fullName>
    </submittedName>
</protein>
<accession>A0ABV9C0Z7</accession>
<proteinExistence type="predicted"/>
<gene>
    <name evidence="1" type="ORF">ACFO5W_07050</name>
</gene>
<dbReference type="EMBL" id="JBHSGA010000013">
    <property type="protein sequence ID" value="MFC4526395.1"/>
    <property type="molecule type" value="Genomic_DNA"/>
</dbReference>